<keyword evidence="5" id="KW-1185">Reference proteome</keyword>
<gene>
    <name evidence="4" type="ORF">EZE20_05470</name>
</gene>
<dbReference type="InterPro" id="IPR052173">
    <property type="entry name" value="Beta-lactam_resp_regulator"/>
</dbReference>
<feature type="transmembrane region" description="Helical" evidence="2">
    <location>
        <begin position="86"/>
        <end position="106"/>
    </location>
</feature>
<reference evidence="4 5" key="1">
    <citation type="submission" date="2019-02" db="EMBL/GenBank/DDBJ databases">
        <title>Arundinibacter roseus gen. nov., sp. nov., a new member of the family Cytophagaceae.</title>
        <authorList>
            <person name="Szuroczki S."/>
            <person name="Khayer B."/>
            <person name="Sproer C."/>
            <person name="Toumi M."/>
            <person name="Szabo A."/>
            <person name="Felfoldi T."/>
            <person name="Schumann P."/>
            <person name="Toth E."/>
        </authorList>
    </citation>
    <scope>NUCLEOTIDE SEQUENCE [LARGE SCALE GENOMIC DNA]</scope>
    <source>
        <strain evidence="4 5">DMA-k-7a</strain>
    </source>
</reference>
<dbReference type="AlphaFoldDB" id="A0A4R4KH55"/>
<feature type="domain" description="Peptidase M56" evidence="3">
    <location>
        <begin position="161"/>
        <end position="253"/>
    </location>
</feature>
<feature type="transmembrane region" description="Helical" evidence="2">
    <location>
        <begin position="6"/>
        <end position="25"/>
    </location>
</feature>
<sequence>MEQIPYLAKVNLCWLIFSACYWLFFRKHTFFYLNRVFLLATLFLAVFVPAIQFSEPIYVLSQQAQNVSLNDSAVPLKVPLPSEFDWGILLILIYLAGLFVLFFKFLNGIFGLKKLIESSLCIPMEGFTLVLPATLPIKNSGSFSFLKYMVISPNDYANHFETVYNHEAVHIRQLHSIDILLVELLKIIFWFNPGIWLYKMALKETHEFLADEIARNKDEYATFLLSYAKHAPIRTISNQFFSSSLLKERIYMIYTNRSPQWMRGKYFLAVPLIVCMTLLFSVQAENVILPQKPASNLTKTEPLSPPVNTIVELKENVADLKNSVKAPTLLQEDGTSKASSNDSLPSITDSISELKQALAQDDLGKANRLLGETNRMIMNEKRRLFFQETELNLRTEAFRIQKEHVKSEVVIELANRVMAFSENALKSALASLKAMENEYDHIYRELRRKSDAQRAAKSKATQQEIINDLTNEGIVSDTNSISYRLHNMFMIVNGVEQPESVHQRYKAKYLQYTWIEWVYNWEGVSGHRVNGVRYDGK</sequence>
<evidence type="ECO:0000313" key="4">
    <source>
        <dbReference type="EMBL" id="TDB67397.1"/>
    </source>
</evidence>
<evidence type="ECO:0000256" key="2">
    <source>
        <dbReference type="SAM" id="Phobius"/>
    </source>
</evidence>
<dbReference type="InterPro" id="IPR008756">
    <property type="entry name" value="Peptidase_M56"/>
</dbReference>
<keyword evidence="2" id="KW-0812">Transmembrane</keyword>
<feature type="transmembrane region" description="Helical" evidence="2">
    <location>
        <begin position="32"/>
        <end position="51"/>
    </location>
</feature>
<evidence type="ECO:0000256" key="1">
    <source>
        <dbReference type="SAM" id="Coils"/>
    </source>
</evidence>
<dbReference type="OrthoDB" id="1522859at2"/>
<name>A0A4R4KH55_9BACT</name>
<proteinExistence type="predicted"/>
<keyword evidence="2" id="KW-0472">Membrane</keyword>
<accession>A0A4R4KH55</accession>
<keyword evidence="1" id="KW-0175">Coiled coil</keyword>
<feature type="coiled-coil region" evidence="1">
    <location>
        <begin position="418"/>
        <end position="463"/>
    </location>
</feature>
<evidence type="ECO:0000313" key="5">
    <source>
        <dbReference type="Proteomes" id="UP000295706"/>
    </source>
</evidence>
<comment type="caution">
    <text evidence="4">The sequence shown here is derived from an EMBL/GenBank/DDBJ whole genome shotgun (WGS) entry which is preliminary data.</text>
</comment>
<evidence type="ECO:0000259" key="3">
    <source>
        <dbReference type="Pfam" id="PF05569"/>
    </source>
</evidence>
<dbReference type="Proteomes" id="UP000295706">
    <property type="component" value="Unassembled WGS sequence"/>
</dbReference>
<feature type="transmembrane region" description="Helical" evidence="2">
    <location>
        <begin position="266"/>
        <end position="284"/>
    </location>
</feature>
<keyword evidence="2" id="KW-1133">Transmembrane helix</keyword>
<dbReference type="CDD" id="cd07341">
    <property type="entry name" value="M56_BlaR1_MecR1_like"/>
    <property type="match status" value="1"/>
</dbReference>
<protein>
    <submittedName>
        <fullName evidence="4">M56 family metallopeptidase</fullName>
    </submittedName>
</protein>
<dbReference type="EMBL" id="SMJU01000003">
    <property type="protein sequence ID" value="TDB67397.1"/>
    <property type="molecule type" value="Genomic_DNA"/>
</dbReference>
<organism evidence="4 5">
    <name type="scientific">Arundinibacter roseus</name>
    <dbReference type="NCBI Taxonomy" id="2070510"/>
    <lineage>
        <taxon>Bacteria</taxon>
        <taxon>Pseudomonadati</taxon>
        <taxon>Bacteroidota</taxon>
        <taxon>Cytophagia</taxon>
        <taxon>Cytophagales</taxon>
        <taxon>Spirosomataceae</taxon>
        <taxon>Arundinibacter</taxon>
    </lineage>
</organism>
<dbReference type="Pfam" id="PF05569">
    <property type="entry name" value="Peptidase_M56"/>
    <property type="match status" value="1"/>
</dbReference>
<dbReference type="PANTHER" id="PTHR34978">
    <property type="entry name" value="POSSIBLE SENSOR-TRANSDUCER PROTEIN BLAR"/>
    <property type="match status" value="1"/>
</dbReference>
<dbReference type="PANTHER" id="PTHR34978:SF3">
    <property type="entry name" value="SLR0241 PROTEIN"/>
    <property type="match status" value="1"/>
</dbReference>